<comment type="pathway">
    <text evidence="1">Plant hormone metabolism; auxin biosynthesis.</text>
</comment>
<dbReference type="Pfam" id="PF01593">
    <property type="entry name" value="Amino_oxidase"/>
    <property type="match status" value="1"/>
</dbReference>
<organism evidence="8 9">
    <name type="scientific">Lichenicola cladoniae</name>
    <dbReference type="NCBI Taxonomy" id="1484109"/>
    <lineage>
        <taxon>Bacteria</taxon>
        <taxon>Pseudomonadati</taxon>
        <taxon>Pseudomonadota</taxon>
        <taxon>Alphaproteobacteria</taxon>
        <taxon>Acetobacterales</taxon>
        <taxon>Acetobacteraceae</taxon>
        <taxon>Lichenicola</taxon>
    </lineage>
</organism>
<protein>
    <recommendedName>
        <fullName evidence="4">Tryptophan 2-monooxygenase</fullName>
        <ecNumber evidence="3">1.13.12.3</ecNumber>
    </recommendedName>
</protein>
<dbReference type="PANTHER" id="PTHR10742:SF410">
    <property type="entry name" value="LYSINE-SPECIFIC HISTONE DEMETHYLASE 2"/>
    <property type="match status" value="1"/>
</dbReference>
<dbReference type="Proteomes" id="UP000500767">
    <property type="component" value="Chromosome"/>
</dbReference>
<dbReference type="EMBL" id="CP053708">
    <property type="protein sequence ID" value="QKE88848.1"/>
    <property type="molecule type" value="Genomic_DNA"/>
</dbReference>
<dbReference type="GO" id="GO:0009851">
    <property type="term" value="P:auxin biosynthetic process"/>
    <property type="evidence" value="ECO:0007669"/>
    <property type="project" value="UniProtKB-KW"/>
</dbReference>
<name>A0A6M8HJF9_9PROT</name>
<accession>A0A6M8HJF9</accession>
<dbReference type="GO" id="GO:0050361">
    <property type="term" value="F:tryptophan 2-monooxygenase activity"/>
    <property type="evidence" value="ECO:0007669"/>
    <property type="project" value="UniProtKB-EC"/>
</dbReference>
<evidence type="ECO:0000256" key="1">
    <source>
        <dbReference type="ARBA" id="ARBA00004814"/>
    </source>
</evidence>
<evidence type="ECO:0000256" key="6">
    <source>
        <dbReference type="ARBA" id="ARBA00047321"/>
    </source>
</evidence>
<dbReference type="PANTHER" id="PTHR10742">
    <property type="entry name" value="FLAVIN MONOAMINE OXIDASE"/>
    <property type="match status" value="1"/>
</dbReference>
<dbReference type="KEGG" id="lck:HN018_01170"/>
<dbReference type="AlphaFoldDB" id="A0A6M8HJF9"/>
<dbReference type="InterPro" id="IPR006311">
    <property type="entry name" value="TAT_signal"/>
</dbReference>
<evidence type="ECO:0000256" key="2">
    <source>
        <dbReference type="ARBA" id="ARBA00005833"/>
    </source>
</evidence>
<evidence type="ECO:0000256" key="3">
    <source>
        <dbReference type="ARBA" id="ARBA00012535"/>
    </source>
</evidence>
<keyword evidence="9" id="KW-1185">Reference proteome</keyword>
<sequence length="515" mass="55351">MSMTRRDWIMRVGLAGGLGAAHLALQGLDIAPAYAETKRPVLAPGSGNGRSVVILGAGIAGMAAAYELGRAGYRCTILEARERVGGKSWTIRGGDTVRFADGRTQHCSFDEGQYFNAGPGRIPSHHKALLGYCRQFGVAMEVEINANHKAAIQDDAVNGGRPITLGQAANDTRGHISEMLAKSINQHGLDAVMTVQDRDRMIAFLRVYGDLAPDLLYKGSSKSGYVTVPGAAEDVGTILPPVPMSVLLDADMWKSIMYEELFVMQATMLQPIGGMDRIAMAFARQLGPVITTNAEVTHVGRRGDGVRIIYTDKKHGTSHAVDADICLSTIPLAVLSSIPSDFSPDVKRAISTPGSHMRQKIAFQAPRFWETDYDVLGGITYLKSPNAVIWHPSGGLLSPQGVLVLYGGETEISPKPLGEQATLARAAIGKVYPGHGDSLTRPVSVTWGNIPYSLGTGAVFETDTQWAYDRLNKPDGPFFFAADYLTHINGWQEGAIQSAYYAIDGIAAHRQSAKL</sequence>
<evidence type="ECO:0000256" key="4">
    <source>
        <dbReference type="ARBA" id="ARBA00017871"/>
    </source>
</evidence>
<evidence type="ECO:0000259" key="7">
    <source>
        <dbReference type="Pfam" id="PF01593"/>
    </source>
</evidence>
<evidence type="ECO:0000313" key="9">
    <source>
        <dbReference type="Proteomes" id="UP000500767"/>
    </source>
</evidence>
<dbReference type="SUPFAM" id="SSF51905">
    <property type="entry name" value="FAD/NAD(P)-binding domain"/>
    <property type="match status" value="1"/>
</dbReference>
<proteinExistence type="inferred from homology"/>
<dbReference type="SUPFAM" id="SSF54373">
    <property type="entry name" value="FAD-linked reductases, C-terminal domain"/>
    <property type="match status" value="1"/>
</dbReference>
<evidence type="ECO:0000313" key="8">
    <source>
        <dbReference type="EMBL" id="QKE88848.1"/>
    </source>
</evidence>
<comment type="catalytic activity">
    <reaction evidence="6">
        <text>L-tryptophan + O2 = indole-3-acetamide + CO2 + H2O</text>
        <dbReference type="Rhea" id="RHEA:16165"/>
        <dbReference type="ChEBI" id="CHEBI:15377"/>
        <dbReference type="ChEBI" id="CHEBI:15379"/>
        <dbReference type="ChEBI" id="CHEBI:16031"/>
        <dbReference type="ChEBI" id="CHEBI:16526"/>
        <dbReference type="ChEBI" id="CHEBI:57912"/>
        <dbReference type="EC" id="1.13.12.3"/>
    </reaction>
</comment>
<evidence type="ECO:0000256" key="5">
    <source>
        <dbReference type="ARBA" id="ARBA00023070"/>
    </source>
</evidence>
<dbReference type="PROSITE" id="PS51318">
    <property type="entry name" value="TAT"/>
    <property type="match status" value="1"/>
</dbReference>
<comment type="similarity">
    <text evidence="2">Belongs to the tryptophan 2-monooxygenase family.</text>
</comment>
<keyword evidence="5" id="KW-0073">Auxin biosynthesis</keyword>
<dbReference type="InterPro" id="IPR050281">
    <property type="entry name" value="Flavin_monoamine_oxidase"/>
</dbReference>
<dbReference type="Gene3D" id="3.90.660.10">
    <property type="match status" value="1"/>
</dbReference>
<dbReference type="InterPro" id="IPR002937">
    <property type="entry name" value="Amino_oxidase"/>
</dbReference>
<dbReference type="Gene3D" id="3.50.50.60">
    <property type="entry name" value="FAD/NAD(P)-binding domain"/>
    <property type="match status" value="1"/>
</dbReference>
<dbReference type="Gene3D" id="1.20.1440.240">
    <property type="match status" value="1"/>
</dbReference>
<dbReference type="InterPro" id="IPR036188">
    <property type="entry name" value="FAD/NAD-bd_sf"/>
</dbReference>
<reference evidence="8 9" key="1">
    <citation type="journal article" date="2014" name="World J. Microbiol. Biotechnol.">
        <title>Biodiversity and physiological characteristics of Antarctic and Arctic lichens-associated bacteria.</title>
        <authorList>
            <person name="Lee Y.M."/>
            <person name="Kim E.H."/>
            <person name="Lee H.K."/>
            <person name="Hong S.G."/>
        </authorList>
    </citation>
    <scope>NUCLEOTIDE SEQUENCE [LARGE SCALE GENOMIC DNA]</scope>
    <source>
        <strain evidence="8 9">PAMC 26569</strain>
    </source>
</reference>
<feature type="domain" description="Amine oxidase" evidence="7">
    <location>
        <begin position="59"/>
        <end position="502"/>
    </location>
</feature>
<dbReference type="RefSeq" id="WP_171832811.1">
    <property type="nucleotide sequence ID" value="NZ_CP053708.1"/>
</dbReference>
<dbReference type="EC" id="1.13.12.3" evidence="3"/>
<gene>
    <name evidence="8" type="ORF">HN018_01170</name>
</gene>